<dbReference type="GO" id="GO:0140359">
    <property type="term" value="F:ABC-type transporter activity"/>
    <property type="evidence" value="ECO:0007669"/>
    <property type="project" value="InterPro"/>
</dbReference>
<dbReference type="GO" id="GO:0005886">
    <property type="term" value="C:plasma membrane"/>
    <property type="evidence" value="ECO:0007669"/>
    <property type="project" value="UniProtKB-SubCell"/>
</dbReference>
<keyword evidence="2" id="KW-0813">Transport</keyword>
<dbReference type="PANTHER" id="PTHR24221:SF248">
    <property type="entry name" value="ABC TRANSPORTER TRANSMEMBRANE REGION"/>
    <property type="match status" value="1"/>
</dbReference>
<feature type="transmembrane region" description="Helical" evidence="9">
    <location>
        <begin position="167"/>
        <end position="186"/>
    </location>
</feature>
<comment type="subcellular location">
    <subcellularLocation>
        <location evidence="1">Cell membrane</location>
        <topology evidence="1">Multi-pass membrane protein</topology>
    </subcellularLocation>
</comment>
<keyword evidence="13" id="KW-1185">Reference proteome</keyword>
<dbReference type="Pfam" id="PF00005">
    <property type="entry name" value="ABC_tran"/>
    <property type="match status" value="1"/>
</dbReference>
<evidence type="ECO:0000256" key="1">
    <source>
        <dbReference type="ARBA" id="ARBA00004651"/>
    </source>
</evidence>
<dbReference type="Gene3D" id="1.20.1560.10">
    <property type="entry name" value="ABC transporter type 1, transmembrane domain"/>
    <property type="match status" value="1"/>
</dbReference>
<protein>
    <submittedName>
        <fullName evidence="12">PrtD family type I secretion system ABC transporter</fullName>
    </submittedName>
</protein>
<keyword evidence="7 9" id="KW-1133">Transmembrane helix</keyword>
<dbReference type="GO" id="GO:0005524">
    <property type="term" value="F:ATP binding"/>
    <property type="evidence" value="ECO:0007669"/>
    <property type="project" value="UniProtKB-KW"/>
</dbReference>
<keyword evidence="3" id="KW-1003">Cell membrane</keyword>
<feature type="domain" description="ABC transporter" evidence="10">
    <location>
        <begin position="343"/>
        <end position="578"/>
    </location>
</feature>
<dbReference type="InterPro" id="IPR039421">
    <property type="entry name" value="Type_1_exporter"/>
</dbReference>
<evidence type="ECO:0000256" key="3">
    <source>
        <dbReference type="ARBA" id="ARBA00022475"/>
    </source>
</evidence>
<evidence type="ECO:0000313" key="12">
    <source>
        <dbReference type="EMBL" id="MBB4267070.1"/>
    </source>
</evidence>
<sequence length="590" mass="62780">MARIPHTGRPGQTPAQKKVVTELQEALKKARGGFLATVAFSFFINLLLFVGPLYMLQVYDRVLTSRSTATLVILTIAALGALVVLALIEMVRSRILVRTGVLIDQELNGRVFKSVFQQTVRRPSSGYAQALRDLDTLREFLTGSGLIAFCDAPWAPLFIAVCFIMHPMLGLVALGGALAIFALAIINNIGTRALLKDAGAVSVHAGNYVSSSLRNAEVLEAMGMMENVQRRWAERHAAVLGLQAKASDRAATILAISKAFRMALQVAILGVGAYLAIHGEISPGMMIAASIVMGRALSPVEMAVGQWKGFVAARTAHERLTDLLANGELDKDTMALPRPEGRVSLQQVVVVPPGSTQPALRGISLDLVPGEVLGVIGPSAAGKSTLARTLMGVWWPHQGIVRLDGNDLRQWRAEDIGPHLGYLPQDVELFDGTVAENIARFGDVESDKVITAARKAGVHEMIQKLVEGYDTRIGVGGQALSGGQRQRIALARALYDDPVLVVMDEPNASLDNDGEAALMTAIKDMKAAGQTVVVITHKPSLLTVVDTVLVLKGGLIEMKGPRAEVLSKFARPQAVAGGAGPVGQIAATPP</sequence>
<reference evidence="12 13" key="1">
    <citation type="submission" date="2020-08" db="EMBL/GenBank/DDBJ databases">
        <title>Genome sequencing of Purple Non-Sulfur Bacteria from various extreme environments.</title>
        <authorList>
            <person name="Mayer M."/>
        </authorList>
    </citation>
    <scope>NUCLEOTIDE SEQUENCE [LARGE SCALE GENOMIC DNA]</scope>
    <source>
        <strain evidence="12 13">JA131</strain>
    </source>
</reference>
<dbReference type="Proteomes" id="UP000554286">
    <property type="component" value="Unassembled WGS sequence"/>
</dbReference>
<comment type="caution">
    <text evidence="12">The sequence shown here is derived from an EMBL/GenBank/DDBJ whole genome shotgun (WGS) entry which is preliminary data.</text>
</comment>
<dbReference type="NCBIfam" id="TIGR01842">
    <property type="entry name" value="type_I_sec_PrtD"/>
    <property type="match status" value="1"/>
</dbReference>
<organism evidence="12 13">
    <name type="scientific">Roseospira visakhapatnamensis</name>
    <dbReference type="NCBI Taxonomy" id="390880"/>
    <lineage>
        <taxon>Bacteria</taxon>
        <taxon>Pseudomonadati</taxon>
        <taxon>Pseudomonadota</taxon>
        <taxon>Alphaproteobacteria</taxon>
        <taxon>Rhodospirillales</taxon>
        <taxon>Rhodospirillaceae</taxon>
        <taxon>Roseospira</taxon>
    </lineage>
</organism>
<keyword evidence="4 9" id="KW-0812">Transmembrane</keyword>
<dbReference type="GO" id="GO:0016887">
    <property type="term" value="F:ATP hydrolysis activity"/>
    <property type="evidence" value="ECO:0007669"/>
    <property type="project" value="InterPro"/>
</dbReference>
<dbReference type="SUPFAM" id="SSF90123">
    <property type="entry name" value="ABC transporter transmembrane region"/>
    <property type="match status" value="1"/>
</dbReference>
<evidence type="ECO:0000256" key="9">
    <source>
        <dbReference type="SAM" id="Phobius"/>
    </source>
</evidence>
<keyword evidence="6" id="KW-0067">ATP-binding</keyword>
<dbReference type="AlphaFoldDB" id="A0A7W6REI6"/>
<dbReference type="InterPro" id="IPR003439">
    <property type="entry name" value="ABC_transporter-like_ATP-bd"/>
</dbReference>
<name>A0A7W6REI6_9PROT</name>
<dbReference type="PROSITE" id="PS50929">
    <property type="entry name" value="ABC_TM1F"/>
    <property type="match status" value="1"/>
</dbReference>
<dbReference type="PANTHER" id="PTHR24221">
    <property type="entry name" value="ATP-BINDING CASSETTE SUB-FAMILY B"/>
    <property type="match status" value="1"/>
</dbReference>
<evidence type="ECO:0000259" key="10">
    <source>
        <dbReference type="PROSITE" id="PS50893"/>
    </source>
</evidence>
<feature type="transmembrane region" description="Helical" evidence="9">
    <location>
        <begin position="140"/>
        <end position="161"/>
    </location>
</feature>
<dbReference type="FunFam" id="1.20.1560.10:FF:000109">
    <property type="entry name" value="Alkaline protease secretion ATP-binding protein aprD"/>
    <property type="match status" value="1"/>
</dbReference>
<evidence type="ECO:0000313" key="13">
    <source>
        <dbReference type="Proteomes" id="UP000554286"/>
    </source>
</evidence>
<dbReference type="InterPro" id="IPR011527">
    <property type="entry name" value="ABC1_TM_dom"/>
</dbReference>
<dbReference type="InterPro" id="IPR027417">
    <property type="entry name" value="P-loop_NTPase"/>
</dbReference>
<feature type="transmembrane region" description="Helical" evidence="9">
    <location>
        <begin position="34"/>
        <end position="56"/>
    </location>
</feature>
<dbReference type="InterPro" id="IPR047957">
    <property type="entry name" value="ABC_AprD-like_6TM"/>
</dbReference>
<dbReference type="InterPro" id="IPR010128">
    <property type="entry name" value="ATPase_T1SS_PrtD-like"/>
</dbReference>
<dbReference type="CDD" id="cd18586">
    <property type="entry name" value="ABC_6TM_PrtD_like"/>
    <property type="match status" value="1"/>
</dbReference>
<dbReference type="SUPFAM" id="SSF52540">
    <property type="entry name" value="P-loop containing nucleoside triphosphate hydrolases"/>
    <property type="match status" value="1"/>
</dbReference>
<feature type="domain" description="ABC transmembrane type-1" evidence="11">
    <location>
        <begin position="35"/>
        <end position="312"/>
    </location>
</feature>
<dbReference type="GO" id="GO:0030253">
    <property type="term" value="P:protein secretion by the type I secretion system"/>
    <property type="evidence" value="ECO:0007669"/>
    <property type="project" value="InterPro"/>
</dbReference>
<dbReference type="PROSITE" id="PS00211">
    <property type="entry name" value="ABC_TRANSPORTER_1"/>
    <property type="match status" value="1"/>
</dbReference>
<gene>
    <name evidence="12" type="ORF">GGD89_002711</name>
</gene>
<dbReference type="EMBL" id="JACIGK010000021">
    <property type="protein sequence ID" value="MBB4267070.1"/>
    <property type="molecule type" value="Genomic_DNA"/>
</dbReference>
<dbReference type="PROSITE" id="PS50893">
    <property type="entry name" value="ABC_TRANSPORTER_2"/>
    <property type="match status" value="1"/>
</dbReference>
<feature type="transmembrane region" description="Helical" evidence="9">
    <location>
        <begin position="68"/>
        <end position="88"/>
    </location>
</feature>
<keyword evidence="8 9" id="KW-0472">Membrane</keyword>
<accession>A0A7W6REI6</accession>
<keyword evidence="5" id="KW-0547">Nucleotide-binding</keyword>
<dbReference type="InterPro" id="IPR036640">
    <property type="entry name" value="ABC1_TM_sf"/>
</dbReference>
<dbReference type="GO" id="GO:0030256">
    <property type="term" value="C:type I protein secretion system complex"/>
    <property type="evidence" value="ECO:0007669"/>
    <property type="project" value="InterPro"/>
</dbReference>
<evidence type="ECO:0000256" key="5">
    <source>
        <dbReference type="ARBA" id="ARBA00022741"/>
    </source>
</evidence>
<dbReference type="Gene3D" id="3.40.50.300">
    <property type="entry name" value="P-loop containing nucleotide triphosphate hydrolases"/>
    <property type="match status" value="1"/>
</dbReference>
<dbReference type="FunFam" id="3.40.50.300:FF:001444">
    <property type="entry name" value="ABC transporter ATP-binding protein"/>
    <property type="match status" value="1"/>
</dbReference>
<proteinExistence type="predicted"/>
<dbReference type="GO" id="GO:0034040">
    <property type="term" value="F:ATPase-coupled lipid transmembrane transporter activity"/>
    <property type="evidence" value="ECO:0007669"/>
    <property type="project" value="TreeGrafter"/>
</dbReference>
<dbReference type="InterPro" id="IPR017871">
    <property type="entry name" value="ABC_transporter-like_CS"/>
</dbReference>
<dbReference type="Pfam" id="PF00664">
    <property type="entry name" value="ABC_membrane"/>
    <property type="match status" value="1"/>
</dbReference>
<evidence type="ECO:0000256" key="8">
    <source>
        <dbReference type="ARBA" id="ARBA00023136"/>
    </source>
</evidence>
<evidence type="ECO:0000256" key="6">
    <source>
        <dbReference type="ARBA" id="ARBA00022840"/>
    </source>
</evidence>
<evidence type="ECO:0000259" key="11">
    <source>
        <dbReference type="PROSITE" id="PS50929"/>
    </source>
</evidence>
<evidence type="ECO:0000256" key="7">
    <source>
        <dbReference type="ARBA" id="ARBA00022989"/>
    </source>
</evidence>
<feature type="transmembrane region" description="Helical" evidence="9">
    <location>
        <begin position="259"/>
        <end position="277"/>
    </location>
</feature>
<evidence type="ECO:0000256" key="2">
    <source>
        <dbReference type="ARBA" id="ARBA00022448"/>
    </source>
</evidence>
<dbReference type="InterPro" id="IPR003593">
    <property type="entry name" value="AAA+_ATPase"/>
</dbReference>
<dbReference type="RefSeq" id="WP_343058605.1">
    <property type="nucleotide sequence ID" value="NZ_JACIGK010000021.1"/>
</dbReference>
<dbReference type="SMART" id="SM00382">
    <property type="entry name" value="AAA"/>
    <property type="match status" value="1"/>
</dbReference>
<evidence type="ECO:0000256" key="4">
    <source>
        <dbReference type="ARBA" id="ARBA00022692"/>
    </source>
</evidence>